<feature type="domain" description="Aminoacyl-transfer RNA synthetases class-II family profile" evidence="1">
    <location>
        <begin position="23"/>
        <end position="194"/>
    </location>
</feature>
<evidence type="ECO:0000259" key="1">
    <source>
        <dbReference type="PROSITE" id="PS50862"/>
    </source>
</evidence>
<dbReference type="InterPro" id="IPR045864">
    <property type="entry name" value="aa-tRNA-synth_II/BPL/LPL"/>
</dbReference>
<dbReference type="Gene3D" id="3.30.930.10">
    <property type="entry name" value="Bira Bifunctional Protein, Domain 2"/>
    <property type="match status" value="1"/>
</dbReference>
<feature type="non-terminal residue" evidence="2">
    <location>
        <position position="1"/>
    </location>
</feature>
<sequence>VADSIYRAPKGTRDILWPDSARWRRLVEVFADVVGAAGYTHVVPPMFEHVDVFRRLGDATDVVAKEMYEFLDKGGRSIALRPEQTASVVRAFAEHRPVVPWKVWYAGPNFRYERAQKGRFRQFDQVGVEALGPDDPHLDAEVIALAWRFYERLGLRQVTLLLNSLGNPDDRARYVEALTAHFSADADALSAESR</sequence>
<dbReference type="GO" id="GO:0004821">
    <property type="term" value="F:histidine-tRNA ligase activity"/>
    <property type="evidence" value="ECO:0007669"/>
    <property type="project" value="TreeGrafter"/>
</dbReference>
<gene>
    <name evidence="2" type="ORF">METZ01_LOCUS335079</name>
</gene>
<dbReference type="CDD" id="cd00773">
    <property type="entry name" value="HisRS-like_core"/>
    <property type="match status" value="1"/>
</dbReference>
<dbReference type="PROSITE" id="PS50862">
    <property type="entry name" value="AA_TRNA_LIGASE_II"/>
    <property type="match status" value="1"/>
</dbReference>
<dbReference type="GO" id="GO:0005737">
    <property type="term" value="C:cytoplasm"/>
    <property type="evidence" value="ECO:0007669"/>
    <property type="project" value="InterPro"/>
</dbReference>
<organism evidence="2">
    <name type="scientific">marine metagenome</name>
    <dbReference type="NCBI Taxonomy" id="408172"/>
    <lineage>
        <taxon>unclassified sequences</taxon>
        <taxon>metagenomes</taxon>
        <taxon>ecological metagenomes</taxon>
    </lineage>
</organism>
<proteinExistence type="predicted"/>
<feature type="non-terminal residue" evidence="2">
    <location>
        <position position="194"/>
    </location>
</feature>
<dbReference type="PANTHER" id="PTHR43707:SF1">
    <property type="entry name" value="HISTIDINE--TRNA LIGASE, MITOCHONDRIAL-RELATED"/>
    <property type="match status" value="1"/>
</dbReference>
<evidence type="ECO:0000313" key="2">
    <source>
        <dbReference type="EMBL" id="SVC82225.1"/>
    </source>
</evidence>
<dbReference type="EMBL" id="UINC01112937">
    <property type="protein sequence ID" value="SVC82225.1"/>
    <property type="molecule type" value="Genomic_DNA"/>
</dbReference>
<name>A0A382QBG4_9ZZZZ</name>
<dbReference type="Pfam" id="PF13393">
    <property type="entry name" value="tRNA-synt_His"/>
    <property type="match status" value="1"/>
</dbReference>
<dbReference type="InterPro" id="IPR041715">
    <property type="entry name" value="HisRS-like_core"/>
</dbReference>
<accession>A0A382QBG4</accession>
<protein>
    <recommendedName>
        <fullName evidence="1">Aminoacyl-transfer RNA synthetases class-II family profile domain-containing protein</fullName>
    </recommendedName>
</protein>
<dbReference type="AlphaFoldDB" id="A0A382QBG4"/>
<dbReference type="InterPro" id="IPR004516">
    <property type="entry name" value="HisRS/HisZ"/>
</dbReference>
<dbReference type="SUPFAM" id="SSF55681">
    <property type="entry name" value="Class II aaRS and biotin synthetases"/>
    <property type="match status" value="1"/>
</dbReference>
<dbReference type="PANTHER" id="PTHR43707">
    <property type="entry name" value="HISTIDYL-TRNA SYNTHETASE"/>
    <property type="match status" value="1"/>
</dbReference>
<dbReference type="InterPro" id="IPR006195">
    <property type="entry name" value="aa-tRNA-synth_II"/>
</dbReference>
<reference evidence="2" key="1">
    <citation type="submission" date="2018-05" db="EMBL/GenBank/DDBJ databases">
        <authorList>
            <person name="Lanie J.A."/>
            <person name="Ng W.-L."/>
            <person name="Kazmierczak K.M."/>
            <person name="Andrzejewski T.M."/>
            <person name="Davidsen T.M."/>
            <person name="Wayne K.J."/>
            <person name="Tettelin H."/>
            <person name="Glass J.I."/>
            <person name="Rusch D."/>
            <person name="Podicherti R."/>
            <person name="Tsui H.-C.T."/>
            <person name="Winkler M.E."/>
        </authorList>
    </citation>
    <scope>NUCLEOTIDE SEQUENCE</scope>
</reference>
<dbReference type="GO" id="GO:0006427">
    <property type="term" value="P:histidyl-tRNA aminoacylation"/>
    <property type="evidence" value="ECO:0007669"/>
    <property type="project" value="TreeGrafter"/>
</dbReference>